<dbReference type="GO" id="GO:0052917">
    <property type="term" value="F:dol-P-Man:Man(7)GlcNAc(2)-PP-Dol alpha-1,6-mannosyltransferase activity"/>
    <property type="evidence" value="ECO:0007669"/>
    <property type="project" value="UniProtKB-EC"/>
</dbReference>
<dbReference type="HOGENOM" id="CLU_008917_4_1_1"/>
<dbReference type="AlphaFoldDB" id="A0A066VGN5"/>
<keyword evidence="9 12" id="KW-0472">Membrane</keyword>
<evidence type="ECO:0000256" key="7">
    <source>
        <dbReference type="ARBA" id="ARBA00022824"/>
    </source>
</evidence>
<evidence type="ECO:0000256" key="3">
    <source>
        <dbReference type="ARBA" id="ARBA00007063"/>
    </source>
</evidence>
<evidence type="ECO:0000256" key="4">
    <source>
        <dbReference type="ARBA" id="ARBA00022676"/>
    </source>
</evidence>
<accession>A0A066VGN5</accession>
<evidence type="ECO:0000256" key="6">
    <source>
        <dbReference type="ARBA" id="ARBA00022692"/>
    </source>
</evidence>
<evidence type="ECO:0000256" key="2">
    <source>
        <dbReference type="ARBA" id="ARBA00004922"/>
    </source>
</evidence>
<comment type="caution">
    <text evidence="13">The sequence shown here is derived from an EMBL/GenBank/DDBJ whole genome shotgun (WGS) entry which is preliminary data.</text>
</comment>
<comment type="function">
    <text evidence="10">Mannosyltransferase that operates in the biosynthetic pathway of dolichol-linked oligosaccharides, the glycan precursors employed in protein asparagine (N)-glycosylation. The assembly of dolichol-linked oligosaccharides begins on the cytosolic side of the endoplasmic reticulum membrane and finishes in its lumen. The sequential addition of sugars to dolichol pyrophosphate produces dolichol-linked oligosaccharides containing fourteen sugars, including two GlcNAcs, nine mannoses and three glucoses. Once assembled, the oligosaccharide is transferred from the lipid to nascent proteins by oligosaccharyltransferases. In the lumen of the endoplasmic reticulum, adds the eighth mannose residue in an alpha-1,6 linkage onto Man(7)GlcNAc(2)-PP-dolichol to produce Man(8)GlcNAc(2)-PP-dolichol.</text>
</comment>
<dbReference type="EC" id="2.4.1.-" evidence="12"/>
<dbReference type="UniPathway" id="UPA00378"/>
<dbReference type="GO" id="GO:0006487">
    <property type="term" value="P:protein N-linked glycosylation"/>
    <property type="evidence" value="ECO:0007669"/>
    <property type="project" value="TreeGrafter"/>
</dbReference>
<feature type="transmembrane region" description="Helical" evidence="12">
    <location>
        <begin position="322"/>
        <end position="344"/>
    </location>
</feature>
<dbReference type="EMBL" id="JMSN01000086">
    <property type="protein sequence ID" value="KDN40872.1"/>
    <property type="molecule type" value="Genomic_DNA"/>
</dbReference>
<evidence type="ECO:0000256" key="1">
    <source>
        <dbReference type="ARBA" id="ARBA00004477"/>
    </source>
</evidence>
<sequence length="599" mass="65916">MPNIWDGLTLAVFVGATVAHILYTPYTKIEEHFVLNAVHDNLAWGLLDGEQVRKHFEFFVFPDPVPHSFLGVQALSIAVYPFAVLGRWSGLIRSSADVQITVRLVLGLLNAAAVFYFSEVVRQLGESPEDEPKRLSKGTSESPRRQDGSFARNLFLLLHGLQFNFLFWAGRTTHNSLVLGPTLVALRWILISNKPWQGSSPSAVAGFTLLTFCTAILRCELVGVLAPSCLWLIATNRAKFGDLFHAGLISAVISVGLTTWFDKPLWSGIHNSSSLPYVPYSVNQLISANFIPEFEAFSFNILQGKSAAWGTMSRTFYFTSALPKALSISIVLVPIGMALMFRLWSSYEDYVAVKKLESVTGLLVIPLFHTCLLSLVSHKEWRFIIYTVPCFNAFSALALGQIWGSTFATSAFSAWIMRLGTLAVLCGTALHASIATLASHYNYPGGMAMARLHDALDGKIETNVLVHSTVDATMSGSTRFQLKYLQRPTAGALGVPSLPSAFPFTSSASAGVAWEYDRREDLSSSNATQWLGFTHVIDATPNCSFLASDTKAGPHLFHALLPPVQALSQVEFKYPQLHSDPRELVKVTLADRMWICERA</sequence>
<dbReference type="RefSeq" id="XP_013241520.1">
    <property type="nucleotide sequence ID" value="XM_013386066.1"/>
</dbReference>
<evidence type="ECO:0000256" key="8">
    <source>
        <dbReference type="ARBA" id="ARBA00022989"/>
    </source>
</evidence>
<dbReference type="FunCoup" id="A0A066VGN5">
    <property type="interactions" value="153"/>
</dbReference>
<evidence type="ECO:0000256" key="5">
    <source>
        <dbReference type="ARBA" id="ARBA00022679"/>
    </source>
</evidence>
<dbReference type="GeneID" id="25262985"/>
<feature type="transmembrane region" description="Helical" evidence="12">
    <location>
        <begin position="356"/>
        <end position="376"/>
    </location>
</feature>
<keyword evidence="5 13" id="KW-0808">Transferase</keyword>
<dbReference type="PANTHER" id="PTHR22760:SF1">
    <property type="entry name" value="DOL-P-MAN:MAN(7)GLCNAC(2)-PP-DOL ALPHA-1,6-MANNOSYLTRANSFERASE"/>
    <property type="match status" value="1"/>
</dbReference>
<dbReference type="InParanoid" id="A0A066VGN5"/>
<dbReference type="GO" id="GO:0005789">
    <property type="term" value="C:endoplasmic reticulum membrane"/>
    <property type="evidence" value="ECO:0007669"/>
    <property type="project" value="UniProtKB-SubCell"/>
</dbReference>
<evidence type="ECO:0000256" key="11">
    <source>
        <dbReference type="ARBA" id="ARBA00048899"/>
    </source>
</evidence>
<reference evidence="13 14" key="1">
    <citation type="submission" date="2014-05" db="EMBL/GenBank/DDBJ databases">
        <title>Draft genome sequence of a rare smut relative, Tilletiaria anomala UBC 951.</title>
        <authorList>
            <consortium name="DOE Joint Genome Institute"/>
            <person name="Toome M."/>
            <person name="Kuo A."/>
            <person name="Henrissat B."/>
            <person name="Lipzen A."/>
            <person name="Tritt A."/>
            <person name="Yoshinaga Y."/>
            <person name="Zane M."/>
            <person name="Barry K."/>
            <person name="Grigoriev I.V."/>
            <person name="Spatafora J.W."/>
            <person name="Aimea M.C."/>
        </authorList>
    </citation>
    <scope>NUCLEOTIDE SEQUENCE [LARGE SCALE GENOMIC DNA]</scope>
    <source>
        <strain evidence="13 14">UBC 951</strain>
    </source>
</reference>
<comment type="subcellular location">
    <subcellularLocation>
        <location evidence="1 12">Endoplasmic reticulum membrane</location>
        <topology evidence="1 12">Multi-pass membrane protein</topology>
    </subcellularLocation>
</comment>
<protein>
    <recommendedName>
        <fullName evidence="12">Mannosyltransferase</fullName>
        <ecNumber evidence="12">2.4.1.-</ecNumber>
    </recommendedName>
</protein>
<evidence type="ECO:0000256" key="12">
    <source>
        <dbReference type="RuleBase" id="RU363075"/>
    </source>
</evidence>
<dbReference type="Proteomes" id="UP000027361">
    <property type="component" value="Unassembled WGS sequence"/>
</dbReference>
<keyword evidence="6 12" id="KW-0812">Transmembrane</keyword>
<evidence type="ECO:0000313" key="14">
    <source>
        <dbReference type="Proteomes" id="UP000027361"/>
    </source>
</evidence>
<dbReference type="OrthoDB" id="19039at2759"/>
<keyword evidence="4 12" id="KW-0328">Glycosyltransferase</keyword>
<dbReference type="OMA" id="WWVEVRM"/>
<gene>
    <name evidence="13" type="ORF">K437DRAFT_238618</name>
</gene>
<comment type="similarity">
    <text evidence="3 12">Belongs to the glycosyltransferase 22 family.</text>
</comment>
<comment type="pathway">
    <text evidence="2">Protein modification; protein glycosylation.</text>
</comment>
<dbReference type="Pfam" id="PF03901">
    <property type="entry name" value="Glyco_transf_22"/>
    <property type="match status" value="1"/>
</dbReference>
<dbReference type="PANTHER" id="PTHR22760">
    <property type="entry name" value="GLYCOSYLTRANSFERASE"/>
    <property type="match status" value="1"/>
</dbReference>
<keyword evidence="14" id="KW-1185">Reference proteome</keyword>
<evidence type="ECO:0000313" key="13">
    <source>
        <dbReference type="EMBL" id="KDN40872.1"/>
    </source>
</evidence>
<feature type="transmembrane region" description="Helical" evidence="12">
    <location>
        <begin position="383"/>
        <end position="403"/>
    </location>
</feature>
<dbReference type="InterPro" id="IPR005599">
    <property type="entry name" value="GPI_mannosylTrfase"/>
</dbReference>
<keyword evidence="7 12" id="KW-0256">Endoplasmic reticulum</keyword>
<evidence type="ECO:0000256" key="9">
    <source>
        <dbReference type="ARBA" id="ARBA00023136"/>
    </source>
</evidence>
<dbReference type="STRING" id="1037660.A0A066VGN5"/>
<keyword evidence="8 12" id="KW-1133">Transmembrane helix</keyword>
<feature type="transmembrane region" description="Helical" evidence="12">
    <location>
        <begin position="415"/>
        <end position="441"/>
    </location>
</feature>
<organism evidence="13 14">
    <name type="scientific">Tilletiaria anomala (strain ATCC 24038 / CBS 436.72 / UBC 951)</name>
    <dbReference type="NCBI Taxonomy" id="1037660"/>
    <lineage>
        <taxon>Eukaryota</taxon>
        <taxon>Fungi</taxon>
        <taxon>Dikarya</taxon>
        <taxon>Basidiomycota</taxon>
        <taxon>Ustilaginomycotina</taxon>
        <taxon>Exobasidiomycetes</taxon>
        <taxon>Georgefischeriales</taxon>
        <taxon>Tilletiariaceae</taxon>
        <taxon>Tilletiaria</taxon>
    </lineage>
</organism>
<comment type="catalytic activity">
    <reaction evidence="11">
        <text>an alpha-D-Man-(1-&gt;2)-alpha-D-Man-(1-&gt;2)-alpha-D-Man-(1-&gt;3)-[alpha-D-Man-(1-&gt;2)-alpha-D-Man-(1-&gt;3)-alpha-D-Man-(1-&gt;6)]-beta-D-Man-(1-&gt;4)-beta-D-GlcNAc-(1-&gt;4)-alpha-D-GlcNAc-diphospho-di-trans,poly-cis-dolichol + a di-trans,poly-cis-dolichyl beta-D-mannosyl phosphate = an alpha-D-Man-(1-&gt;2)-alpha-D-Man-(1-&gt;2)-alpha-D-Man-(1-&gt;3)-[alpha-D-Man-(1-&gt;2)-alpha-D-Man-(1-&gt;3)-[alpha-D-Man-(1-&gt;6)]-alpha-D-Man-(1-&gt;6)]-beta-D-Man-(1-&gt;4)-beta-D-GlcNAc-(1-&gt;4)-alpha-D-GlcNAc-diphospho-di-trans,poly-cis-dolichol + a di-trans,poly-cis-dolichyl phosphate + H(+)</text>
        <dbReference type="Rhea" id="RHEA:29535"/>
        <dbReference type="Rhea" id="RHEA-COMP:19498"/>
        <dbReference type="Rhea" id="RHEA-COMP:19501"/>
        <dbReference type="Rhea" id="RHEA-COMP:19518"/>
        <dbReference type="Rhea" id="RHEA-COMP:19519"/>
        <dbReference type="ChEBI" id="CHEBI:15378"/>
        <dbReference type="ChEBI" id="CHEBI:57683"/>
        <dbReference type="ChEBI" id="CHEBI:58211"/>
        <dbReference type="ChEBI" id="CHEBI:132517"/>
        <dbReference type="ChEBI" id="CHEBI:132519"/>
        <dbReference type="EC" id="2.4.1.260"/>
    </reaction>
    <physiologicalReaction direction="left-to-right" evidence="11">
        <dbReference type="Rhea" id="RHEA:29536"/>
    </physiologicalReaction>
</comment>
<feature type="transmembrane region" description="Helical" evidence="12">
    <location>
        <begin position="68"/>
        <end position="88"/>
    </location>
</feature>
<evidence type="ECO:0000256" key="10">
    <source>
        <dbReference type="ARBA" id="ARBA00044721"/>
    </source>
</evidence>
<feature type="transmembrane region" description="Helical" evidence="12">
    <location>
        <begin position="7"/>
        <end position="26"/>
    </location>
</feature>
<name>A0A066VGN5_TILAU</name>
<proteinExistence type="inferred from homology"/>